<keyword evidence="1" id="KW-0677">Repeat</keyword>
<evidence type="ECO:0000256" key="2">
    <source>
        <dbReference type="ARBA" id="ARBA00023043"/>
    </source>
</evidence>
<dbReference type="SMART" id="SM00228">
    <property type="entry name" value="PDZ"/>
    <property type="match status" value="1"/>
</dbReference>
<dbReference type="PROSITE" id="PS50088">
    <property type="entry name" value="ANK_REPEAT"/>
    <property type="match status" value="2"/>
</dbReference>
<evidence type="ECO:0000256" key="3">
    <source>
        <dbReference type="PROSITE-ProRule" id="PRU00023"/>
    </source>
</evidence>
<name>A0A7S3PFR1_9STRA</name>
<dbReference type="GO" id="GO:0004842">
    <property type="term" value="F:ubiquitin-protein transferase activity"/>
    <property type="evidence" value="ECO:0007669"/>
    <property type="project" value="TreeGrafter"/>
</dbReference>
<dbReference type="EMBL" id="HBIN01003667">
    <property type="protein sequence ID" value="CAE0432213.1"/>
    <property type="molecule type" value="Transcribed_RNA"/>
</dbReference>
<dbReference type="Gene3D" id="1.25.40.20">
    <property type="entry name" value="Ankyrin repeat-containing domain"/>
    <property type="match status" value="2"/>
</dbReference>
<dbReference type="SUPFAM" id="SSF50156">
    <property type="entry name" value="PDZ domain-like"/>
    <property type="match status" value="1"/>
</dbReference>
<dbReference type="SUPFAM" id="SSF48403">
    <property type="entry name" value="Ankyrin repeat"/>
    <property type="match status" value="1"/>
</dbReference>
<feature type="region of interest" description="Disordered" evidence="4">
    <location>
        <begin position="289"/>
        <end position="318"/>
    </location>
</feature>
<organism evidence="6">
    <name type="scientific">Aplanochytrium stocchinoi</name>
    <dbReference type="NCBI Taxonomy" id="215587"/>
    <lineage>
        <taxon>Eukaryota</taxon>
        <taxon>Sar</taxon>
        <taxon>Stramenopiles</taxon>
        <taxon>Bigyra</taxon>
        <taxon>Labyrinthulomycetes</taxon>
        <taxon>Thraustochytrida</taxon>
        <taxon>Thraustochytriidae</taxon>
        <taxon>Aplanochytrium</taxon>
    </lineage>
</organism>
<dbReference type="SMART" id="SM00248">
    <property type="entry name" value="ANK"/>
    <property type="match status" value="2"/>
</dbReference>
<dbReference type="InterPro" id="IPR036034">
    <property type="entry name" value="PDZ_sf"/>
</dbReference>
<evidence type="ECO:0000313" key="6">
    <source>
        <dbReference type="EMBL" id="CAE0432213.1"/>
    </source>
</evidence>
<keyword evidence="2 3" id="KW-0040">ANK repeat</keyword>
<dbReference type="AlphaFoldDB" id="A0A7S3PFR1"/>
<evidence type="ECO:0000259" key="5">
    <source>
        <dbReference type="PROSITE" id="PS50106"/>
    </source>
</evidence>
<dbReference type="PROSITE" id="PS50106">
    <property type="entry name" value="PDZ"/>
    <property type="match status" value="1"/>
</dbReference>
<feature type="region of interest" description="Disordered" evidence="4">
    <location>
        <begin position="389"/>
        <end position="409"/>
    </location>
</feature>
<dbReference type="InterPro" id="IPR036770">
    <property type="entry name" value="Ankyrin_rpt-contain_sf"/>
</dbReference>
<gene>
    <name evidence="6" type="ORF">ASTO00021_LOCUS2540</name>
</gene>
<evidence type="ECO:0000256" key="1">
    <source>
        <dbReference type="ARBA" id="ARBA00022737"/>
    </source>
</evidence>
<accession>A0A7S3PFR1</accession>
<feature type="compositionally biased region" description="Low complexity" evidence="4">
    <location>
        <begin position="389"/>
        <end position="401"/>
    </location>
</feature>
<proteinExistence type="predicted"/>
<protein>
    <recommendedName>
        <fullName evidence="5">PDZ domain-containing protein</fullName>
    </recommendedName>
</protein>
<dbReference type="PANTHER" id="PTHR24171">
    <property type="entry name" value="ANKYRIN REPEAT DOMAIN-CONTAINING PROTEIN 39-RELATED"/>
    <property type="match status" value="1"/>
</dbReference>
<feature type="compositionally biased region" description="Polar residues" evidence="4">
    <location>
        <begin position="293"/>
        <end position="306"/>
    </location>
</feature>
<dbReference type="Gene3D" id="2.30.42.10">
    <property type="match status" value="1"/>
</dbReference>
<feature type="repeat" description="ANK" evidence="3">
    <location>
        <begin position="49"/>
        <end position="81"/>
    </location>
</feature>
<evidence type="ECO:0000256" key="4">
    <source>
        <dbReference type="SAM" id="MobiDB-lite"/>
    </source>
</evidence>
<dbReference type="InterPro" id="IPR002110">
    <property type="entry name" value="Ankyrin_rpt"/>
</dbReference>
<dbReference type="Pfam" id="PF12796">
    <property type="entry name" value="Ank_2"/>
    <property type="match status" value="1"/>
</dbReference>
<sequence length="499" mass="54102">MSLLGEDDTSSLGQTELNWRLFDAIYYKDVDSIYRYVFAGAEVTYANEVGNQCIHAAAHTGVPKIVQIIINAGGDVHAKGREDNTPLHFAVAVNSIPVVKLLLEKGADPRAVNRKGKSPRDICSVDNTREEILELLESWVLKRCAFLFTPKVDQNIKGKFRPSNASVAVGGKRLEFANANFATTSRPHGNKVQNERKVSAAKAQPLIAAVQPLIADAKKLGLGKQKPDFRSPGISKSLFQVRFKSGMNDKSSIFSPSVDLVGKPGEGEREGIGNISTVSFSKLRNDRGHYSDSAVNTPVPKNSDSAVNKPVSKNPPNSKAVNEIAVEEDKRSILDDGTDQAGKGFYVEIDGKQVFVPEDYSDEDYMDSASEIGSENEKDEGIEKPINVTASNSNSVNTGSAHDFENEDSTSEPVWNHEVMIGLKCLDGSLGIQLQEDGKYTKVSDMNPDGNAAASGVKIGDVLVQINDVSMEGMLLASVMTVLSEEKEKGILTLKLKRD</sequence>
<dbReference type="PANTHER" id="PTHR24171:SF8">
    <property type="entry name" value="BRCA1-ASSOCIATED RING DOMAIN PROTEIN 1"/>
    <property type="match status" value="1"/>
</dbReference>
<dbReference type="Pfam" id="PF00595">
    <property type="entry name" value="PDZ"/>
    <property type="match status" value="1"/>
</dbReference>
<feature type="repeat" description="ANK" evidence="3">
    <location>
        <begin position="82"/>
        <end position="114"/>
    </location>
</feature>
<dbReference type="PROSITE" id="PS50297">
    <property type="entry name" value="ANK_REP_REGION"/>
    <property type="match status" value="1"/>
</dbReference>
<feature type="domain" description="PDZ" evidence="5">
    <location>
        <begin position="428"/>
        <end position="498"/>
    </location>
</feature>
<dbReference type="InterPro" id="IPR001478">
    <property type="entry name" value="PDZ"/>
</dbReference>
<dbReference type="GO" id="GO:0085020">
    <property type="term" value="P:protein K6-linked ubiquitination"/>
    <property type="evidence" value="ECO:0007669"/>
    <property type="project" value="TreeGrafter"/>
</dbReference>
<reference evidence="6" key="1">
    <citation type="submission" date="2021-01" db="EMBL/GenBank/DDBJ databases">
        <authorList>
            <person name="Corre E."/>
            <person name="Pelletier E."/>
            <person name="Niang G."/>
            <person name="Scheremetjew M."/>
            <person name="Finn R."/>
            <person name="Kale V."/>
            <person name="Holt S."/>
            <person name="Cochrane G."/>
            <person name="Meng A."/>
            <person name="Brown T."/>
            <person name="Cohen L."/>
        </authorList>
    </citation>
    <scope>NUCLEOTIDE SEQUENCE</scope>
    <source>
        <strain evidence="6">GSBS06</strain>
    </source>
</reference>